<name>A0A2G9C421_9BURK</name>
<dbReference type="AlphaFoldDB" id="A0A2G9C421"/>
<sequence length="105" mass="11027">MCWQSLAFAGAGVLVTEGNELLHEFLHFEGVAHHHDDPAGDFHQDDSPASMQHAIDDACVFAPALPTGVVLSLLAVRATPPVEAGVTAPPPPFLSGPERPPKTLS</sequence>
<evidence type="ECO:0000313" key="2">
    <source>
        <dbReference type="EMBL" id="PIM51163.1"/>
    </source>
</evidence>
<feature type="region of interest" description="Disordered" evidence="1">
    <location>
        <begin position="83"/>
        <end position="105"/>
    </location>
</feature>
<reference evidence="2 3" key="1">
    <citation type="submission" date="2017-11" db="EMBL/GenBank/DDBJ databases">
        <title>Draft genome sequence of Mitsuaria sp. HWN-4.</title>
        <authorList>
            <person name="Gundlapally S.R."/>
        </authorList>
    </citation>
    <scope>NUCLEOTIDE SEQUENCE [LARGE SCALE GENOMIC DNA]</scope>
    <source>
        <strain evidence="2 3">HWN-4</strain>
    </source>
</reference>
<protein>
    <submittedName>
        <fullName evidence="2">Uncharacterized protein</fullName>
    </submittedName>
</protein>
<organism evidence="2 3">
    <name type="scientific">Roseateles chitinivorans</name>
    <dbReference type="NCBI Taxonomy" id="2917965"/>
    <lineage>
        <taxon>Bacteria</taxon>
        <taxon>Pseudomonadati</taxon>
        <taxon>Pseudomonadota</taxon>
        <taxon>Betaproteobacteria</taxon>
        <taxon>Burkholderiales</taxon>
        <taxon>Sphaerotilaceae</taxon>
        <taxon>Roseateles</taxon>
    </lineage>
</organism>
<gene>
    <name evidence="2" type="ORF">CS062_21260</name>
</gene>
<dbReference type="EMBL" id="PEOG01000077">
    <property type="protein sequence ID" value="PIM51163.1"/>
    <property type="molecule type" value="Genomic_DNA"/>
</dbReference>
<evidence type="ECO:0000313" key="3">
    <source>
        <dbReference type="Proteomes" id="UP000231501"/>
    </source>
</evidence>
<dbReference type="Proteomes" id="UP000231501">
    <property type="component" value="Unassembled WGS sequence"/>
</dbReference>
<comment type="caution">
    <text evidence="2">The sequence shown here is derived from an EMBL/GenBank/DDBJ whole genome shotgun (WGS) entry which is preliminary data.</text>
</comment>
<proteinExistence type="predicted"/>
<accession>A0A2G9C421</accession>
<evidence type="ECO:0000256" key="1">
    <source>
        <dbReference type="SAM" id="MobiDB-lite"/>
    </source>
</evidence>
<keyword evidence="3" id="KW-1185">Reference proteome</keyword>